<feature type="region of interest" description="Disordered" evidence="1">
    <location>
        <begin position="40"/>
        <end position="60"/>
    </location>
</feature>
<gene>
    <name evidence="2" type="ORF">HO133_006591</name>
</gene>
<organism evidence="2 3">
    <name type="scientific">Letharia lupina</name>
    <dbReference type="NCBI Taxonomy" id="560253"/>
    <lineage>
        <taxon>Eukaryota</taxon>
        <taxon>Fungi</taxon>
        <taxon>Dikarya</taxon>
        <taxon>Ascomycota</taxon>
        <taxon>Pezizomycotina</taxon>
        <taxon>Lecanoromycetes</taxon>
        <taxon>OSLEUM clade</taxon>
        <taxon>Lecanoromycetidae</taxon>
        <taxon>Lecanorales</taxon>
        <taxon>Lecanorineae</taxon>
        <taxon>Parmeliaceae</taxon>
        <taxon>Letharia</taxon>
    </lineage>
</organism>
<dbReference type="EMBL" id="JACCJB010000025">
    <property type="protein sequence ID" value="KAF6217764.1"/>
    <property type="molecule type" value="Genomic_DNA"/>
</dbReference>
<keyword evidence="3" id="KW-1185">Reference proteome</keyword>
<proteinExistence type="predicted"/>
<reference evidence="2 3" key="1">
    <citation type="journal article" date="2020" name="Genomics">
        <title>Complete, high-quality genomes from long-read metagenomic sequencing of two wolf lichen thalli reveals enigmatic genome architecture.</title>
        <authorList>
            <person name="McKenzie S.K."/>
            <person name="Walston R.F."/>
            <person name="Allen J.L."/>
        </authorList>
    </citation>
    <scope>NUCLEOTIDE SEQUENCE [LARGE SCALE GENOMIC DNA]</scope>
    <source>
        <strain evidence="2">WasteWater1</strain>
    </source>
</reference>
<name>A0A8H6C6Y9_9LECA</name>
<evidence type="ECO:0000256" key="1">
    <source>
        <dbReference type="SAM" id="MobiDB-lite"/>
    </source>
</evidence>
<accession>A0A8H6C6Y9</accession>
<sequence>MRAPDISTPRKQSGKGGYIFISVPVQHTGTSKTTCSTELLQRMSPKKQDMKGKGKVDRNQKKLDLATTRHQEFVAHAHSEAQVDDDIAQEAISSIAQALKEAVEHPQRIPSLAAQSIPGYDGSGSV</sequence>
<dbReference type="AlphaFoldDB" id="A0A8H6C6Y9"/>
<evidence type="ECO:0000313" key="3">
    <source>
        <dbReference type="Proteomes" id="UP000593566"/>
    </source>
</evidence>
<dbReference type="GeneID" id="59334992"/>
<protein>
    <submittedName>
        <fullName evidence="2">Uncharacterized protein</fullName>
    </submittedName>
</protein>
<dbReference type="Proteomes" id="UP000593566">
    <property type="component" value="Unassembled WGS sequence"/>
</dbReference>
<feature type="compositionally biased region" description="Basic and acidic residues" evidence="1">
    <location>
        <begin position="46"/>
        <end position="60"/>
    </location>
</feature>
<evidence type="ECO:0000313" key="2">
    <source>
        <dbReference type="EMBL" id="KAF6217764.1"/>
    </source>
</evidence>
<feature type="region of interest" description="Disordered" evidence="1">
    <location>
        <begin position="103"/>
        <end position="126"/>
    </location>
</feature>
<comment type="caution">
    <text evidence="2">The sequence shown here is derived from an EMBL/GenBank/DDBJ whole genome shotgun (WGS) entry which is preliminary data.</text>
</comment>
<dbReference type="RefSeq" id="XP_037147199.1">
    <property type="nucleotide sequence ID" value="XM_037297489.1"/>
</dbReference>